<comment type="caution">
    <text evidence="2">The sequence shown here is derived from an EMBL/GenBank/DDBJ whole genome shotgun (WGS) entry which is preliminary data.</text>
</comment>
<dbReference type="Proteomes" id="UP000053199">
    <property type="component" value="Unassembled WGS sequence"/>
</dbReference>
<protein>
    <submittedName>
        <fullName evidence="2">Uncharacterized protein</fullName>
    </submittedName>
</protein>
<keyword evidence="1" id="KW-0472">Membrane</keyword>
<keyword evidence="1" id="KW-1133">Transmembrane helix</keyword>
<feature type="transmembrane region" description="Helical" evidence="1">
    <location>
        <begin position="49"/>
        <end position="68"/>
    </location>
</feature>
<evidence type="ECO:0000313" key="2">
    <source>
        <dbReference type="EMBL" id="KSU70065.1"/>
    </source>
</evidence>
<dbReference type="STRING" id="993070.AS031_18335"/>
<dbReference type="OrthoDB" id="3788374at2"/>
<proteinExistence type="predicted"/>
<organism evidence="2 3">
    <name type="scientific">Pseudarthrobacter enclensis</name>
    <dbReference type="NCBI Taxonomy" id="993070"/>
    <lineage>
        <taxon>Bacteria</taxon>
        <taxon>Bacillati</taxon>
        <taxon>Actinomycetota</taxon>
        <taxon>Actinomycetes</taxon>
        <taxon>Micrococcales</taxon>
        <taxon>Micrococcaceae</taxon>
        <taxon>Pseudarthrobacter</taxon>
    </lineage>
</organism>
<sequence length="99" mass="10809">MALPVEPIDDQNVPPTRLQLAVMVWVSVVPTLMLANLFLGELLSTLQPALRTAVLATVAVPVVIYVVMPQLERLRVRIVNRGSNKQRKAMKPPAANTSA</sequence>
<dbReference type="EMBL" id="LNQM01000011">
    <property type="protein sequence ID" value="KSU70065.1"/>
    <property type="molecule type" value="Genomic_DNA"/>
</dbReference>
<evidence type="ECO:0000256" key="1">
    <source>
        <dbReference type="SAM" id="Phobius"/>
    </source>
</evidence>
<gene>
    <name evidence="2" type="ORF">AS031_18335</name>
</gene>
<reference evidence="2 3" key="1">
    <citation type="journal article" date="2014" name="Arch. Microbiol.">
        <title>Arthrobacter enclensis sp. nov., isolated from sediment sample.</title>
        <authorList>
            <person name="Dastager S.G."/>
            <person name="Liu Q."/>
            <person name="Tang S.K."/>
            <person name="Krishnamurthi S."/>
            <person name="Lee J.C."/>
            <person name="Li W.J."/>
        </authorList>
    </citation>
    <scope>NUCLEOTIDE SEQUENCE [LARGE SCALE GENOMIC DNA]</scope>
    <source>
        <strain evidence="2 3">NIO-1008</strain>
    </source>
</reference>
<keyword evidence="1" id="KW-0812">Transmembrane</keyword>
<accession>A0A0V8I6S9</accession>
<dbReference type="AlphaFoldDB" id="A0A0V8I6S9"/>
<keyword evidence="3" id="KW-1185">Reference proteome</keyword>
<feature type="transmembrane region" description="Helical" evidence="1">
    <location>
        <begin position="20"/>
        <end position="43"/>
    </location>
</feature>
<evidence type="ECO:0000313" key="3">
    <source>
        <dbReference type="Proteomes" id="UP000053199"/>
    </source>
</evidence>
<name>A0A0V8I6S9_9MICC</name>